<gene>
    <name evidence="4" type="ORF">ACIA8P_47335</name>
</gene>
<keyword evidence="2" id="KW-0472">Membrane</keyword>
<feature type="region of interest" description="Disordered" evidence="1">
    <location>
        <begin position="146"/>
        <end position="169"/>
    </location>
</feature>
<proteinExistence type="predicted"/>
<dbReference type="RefSeq" id="WP_398663251.1">
    <property type="nucleotide sequence ID" value="NZ_JBITDC010000039.1"/>
</dbReference>
<sequence length="274" mass="29204">MNRVGDTVYQAQQRVDTDVQARAKTLSDEAATALIAYIIMGVLVAAALAAAAILAARAIARPLDALARVADDIAERRLPETVAGIQSGELVPPEDDRGSPSSAQEITRVVTALHNVERTAVELAGVMDWERLTHLLPAVTAPRFTAQMTGSSDRSSRARAQGLRQQLKAADNDEARLNLITSTLTEVAAHVLQTSPDRINPSANLTDLGLDSLMAGRAESPHGADLRLRATPDGTDGSRHYQRPRPAPPPHPQPRPPLNPRAQGPSHEVSPEGP</sequence>
<name>A0ABW7YIZ0_STRCE</name>
<dbReference type="Gene3D" id="6.10.340.10">
    <property type="match status" value="1"/>
</dbReference>
<dbReference type="Pfam" id="PF00550">
    <property type="entry name" value="PP-binding"/>
    <property type="match status" value="1"/>
</dbReference>
<dbReference type="InterPro" id="IPR009081">
    <property type="entry name" value="PP-bd_ACP"/>
</dbReference>
<keyword evidence="2" id="KW-0812">Transmembrane</keyword>
<evidence type="ECO:0000256" key="2">
    <source>
        <dbReference type="SAM" id="Phobius"/>
    </source>
</evidence>
<reference evidence="4 5" key="1">
    <citation type="submission" date="2024-10" db="EMBL/GenBank/DDBJ databases">
        <title>The Natural Products Discovery Center: Release of the First 8490 Sequenced Strains for Exploring Actinobacteria Biosynthetic Diversity.</title>
        <authorList>
            <person name="Kalkreuter E."/>
            <person name="Kautsar S.A."/>
            <person name="Yang D."/>
            <person name="Bader C.D."/>
            <person name="Teijaro C.N."/>
            <person name="Fluegel L."/>
            <person name="Davis C.M."/>
            <person name="Simpson J.R."/>
            <person name="Lauterbach L."/>
            <person name="Steele A.D."/>
            <person name="Gui C."/>
            <person name="Meng S."/>
            <person name="Li G."/>
            <person name="Viehrig K."/>
            <person name="Ye F."/>
            <person name="Su P."/>
            <person name="Kiefer A.F."/>
            <person name="Nichols A."/>
            <person name="Cepeda A.J."/>
            <person name="Yan W."/>
            <person name="Fan B."/>
            <person name="Jiang Y."/>
            <person name="Adhikari A."/>
            <person name="Zheng C.-J."/>
            <person name="Schuster L."/>
            <person name="Cowan T.M."/>
            <person name="Smanski M.J."/>
            <person name="Chevrette M.G."/>
            <person name="De Carvalho L.P.S."/>
            <person name="Shen B."/>
        </authorList>
    </citation>
    <scope>NUCLEOTIDE SEQUENCE [LARGE SCALE GENOMIC DNA]</scope>
    <source>
        <strain evidence="4 5">NPDC051599</strain>
    </source>
</reference>
<keyword evidence="5" id="KW-1185">Reference proteome</keyword>
<feature type="domain" description="Carrier" evidence="3">
    <location>
        <begin position="183"/>
        <end position="215"/>
    </location>
</feature>
<feature type="compositionally biased region" description="Pro residues" evidence="1">
    <location>
        <begin position="245"/>
        <end position="259"/>
    </location>
</feature>
<dbReference type="InterPro" id="IPR036736">
    <property type="entry name" value="ACP-like_sf"/>
</dbReference>
<dbReference type="Proteomes" id="UP001612415">
    <property type="component" value="Unassembled WGS sequence"/>
</dbReference>
<accession>A0ABW7YIZ0</accession>
<feature type="region of interest" description="Disordered" evidence="1">
    <location>
        <begin position="219"/>
        <end position="274"/>
    </location>
</feature>
<feature type="transmembrane region" description="Helical" evidence="2">
    <location>
        <begin position="34"/>
        <end position="56"/>
    </location>
</feature>
<dbReference type="Gene3D" id="1.10.1200.10">
    <property type="entry name" value="ACP-like"/>
    <property type="match status" value="1"/>
</dbReference>
<evidence type="ECO:0000313" key="4">
    <source>
        <dbReference type="EMBL" id="MFI5682069.1"/>
    </source>
</evidence>
<feature type="compositionally biased region" description="Basic and acidic residues" evidence="1">
    <location>
        <begin position="219"/>
        <end position="230"/>
    </location>
</feature>
<comment type="caution">
    <text evidence="4">The sequence shown here is derived from an EMBL/GenBank/DDBJ whole genome shotgun (WGS) entry which is preliminary data.</text>
</comment>
<dbReference type="EMBL" id="JBITDC010000039">
    <property type="protein sequence ID" value="MFI5682069.1"/>
    <property type="molecule type" value="Genomic_DNA"/>
</dbReference>
<evidence type="ECO:0000259" key="3">
    <source>
        <dbReference type="Pfam" id="PF00550"/>
    </source>
</evidence>
<organism evidence="4 5">
    <name type="scientific">Streptomyces cellulosae</name>
    <dbReference type="NCBI Taxonomy" id="1968"/>
    <lineage>
        <taxon>Bacteria</taxon>
        <taxon>Bacillati</taxon>
        <taxon>Actinomycetota</taxon>
        <taxon>Actinomycetes</taxon>
        <taxon>Kitasatosporales</taxon>
        <taxon>Streptomycetaceae</taxon>
        <taxon>Streptomyces</taxon>
    </lineage>
</organism>
<protein>
    <submittedName>
        <fullName evidence="4">Acyl carrier protein</fullName>
    </submittedName>
</protein>
<keyword evidence="2" id="KW-1133">Transmembrane helix</keyword>
<evidence type="ECO:0000313" key="5">
    <source>
        <dbReference type="Proteomes" id="UP001612415"/>
    </source>
</evidence>
<feature type="region of interest" description="Disordered" evidence="1">
    <location>
        <begin position="84"/>
        <end position="103"/>
    </location>
</feature>
<evidence type="ECO:0000256" key="1">
    <source>
        <dbReference type="SAM" id="MobiDB-lite"/>
    </source>
</evidence>
<dbReference type="SUPFAM" id="SSF47336">
    <property type="entry name" value="ACP-like"/>
    <property type="match status" value="1"/>
</dbReference>